<comment type="caution">
    <text evidence="5">The sequence shown here is derived from an EMBL/GenBank/DDBJ whole genome shotgun (WGS) entry which is preliminary data.</text>
</comment>
<protein>
    <submittedName>
        <fullName evidence="5">LuxR family maltose regulon positive regulatory protein</fullName>
    </submittedName>
</protein>
<evidence type="ECO:0000256" key="2">
    <source>
        <dbReference type="ARBA" id="ARBA00023125"/>
    </source>
</evidence>
<dbReference type="CDD" id="cd06170">
    <property type="entry name" value="LuxR_C_like"/>
    <property type="match status" value="1"/>
</dbReference>
<dbReference type="GO" id="GO:0003677">
    <property type="term" value="F:DNA binding"/>
    <property type="evidence" value="ECO:0007669"/>
    <property type="project" value="UniProtKB-KW"/>
</dbReference>
<keyword evidence="3" id="KW-0804">Transcription</keyword>
<name>A0A7W8W8E1_9CELL</name>
<dbReference type="Pfam" id="PF00196">
    <property type="entry name" value="GerE"/>
    <property type="match status" value="1"/>
</dbReference>
<dbReference type="InterPro" id="IPR000792">
    <property type="entry name" value="Tscrpt_reg_LuxR_C"/>
</dbReference>
<proteinExistence type="predicted"/>
<feature type="domain" description="HTH luxR-type" evidence="4">
    <location>
        <begin position="775"/>
        <end position="840"/>
    </location>
</feature>
<dbReference type="Pfam" id="PF25873">
    <property type="entry name" value="WHD_MalT"/>
    <property type="match status" value="1"/>
</dbReference>
<evidence type="ECO:0000313" key="5">
    <source>
        <dbReference type="EMBL" id="MBB5471317.1"/>
    </source>
</evidence>
<evidence type="ECO:0000259" key="4">
    <source>
        <dbReference type="PROSITE" id="PS50043"/>
    </source>
</evidence>
<gene>
    <name evidence="5" type="ORF">HNR08_000053</name>
</gene>
<dbReference type="Gene3D" id="3.40.50.300">
    <property type="entry name" value="P-loop containing nucleotide triphosphate hydrolases"/>
    <property type="match status" value="1"/>
</dbReference>
<evidence type="ECO:0000256" key="3">
    <source>
        <dbReference type="ARBA" id="ARBA00023163"/>
    </source>
</evidence>
<dbReference type="PRINTS" id="PR00038">
    <property type="entry name" value="HTHLUXR"/>
</dbReference>
<dbReference type="RefSeq" id="WP_183834699.1">
    <property type="nucleotide sequence ID" value="NZ_JACHDN010000001.1"/>
</dbReference>
<dbReference type="SUPFAM" id="SSF46894">
    <property type="entry name" value="C-terminal effector domain of the bipartite response regulators"/>
    <property type="match status" value="1"/>
</dbReference>
<dbReference type="PANTHER" id="PTHR44688:SF16">
    <property type="entry name" value="DNA-BINDING TRANSCRIPTIONAL ACTIVATOR DEVR_DOSR"/>
    <property type="match status" value="1"/>
</dbReference>
<dbReference type="GO" id="GO:0006355">
    <property type="term" value="P:regulation of DNA-templated transcription"/>
    <property type="evidence" value="ECO:0007669"/>
    <property type="project" value="InterPro"/>
</dbReference>
<organism evidence="5 6">
    <name type="scientific">Cellulomonas hominis</name>
    <dbReference type="NCBI Taxonomy" id="156981"/>
    <lineage>
        <taxon>Bacteria</taxon>
        <taxon>Bacillati</taxon>
        <taxon>Actinomycetota</taxon>
        <taxon>Actinomycetes</taxon>
        <taxon>Micrococcales</taxon>
        <taxon>Cellulomonadaceae</taxon>
        <taxon>Cellulomonas</taxon>
    </lineage>
</organism>
<dbReference type="PROSITE" id="PS50043">
    <property type="entry name" value="HTH_LUXR_2"/>
    <property type="match status" value="1"/>
</dbReference>
<dbReference type="InterPro" id="IPR036388">
    <property type="entry name" value="WH-like_DNA-bd_sf"/>
</dbReference>
<dbReference type="Proteomes" id="UP000564629">
    <property type="component" value="Unassembled WGS sequence"/>
</dbReference>
<sequence length="842" mass="88814">MPRPPRGAVARPRCREALDRCVAGHRLVVVSAPAGYGKTTLVADWAASVEHPVAWVSLDPLDDDPGRLTRVVADAVSAMCPAAAEILEALDDRGTRSVAHRVDALVGALERLPEGPVVVLDDVHLISARTARHVLGPLLRYPGPRYVLVGRYDAALPVNRMRLSGDVAEVRERTLAFTEPEVAEVARALGGPVDGDAVRVLHEVTGGWPVAVRLALAAGDADAARPLPGLHDRDVPITGYLVEEVIGRLPDELADFVLRAAVARTIDPVLAEALVPGGARLLDACVARGLFLTEVPGGDPAYRWHELVAAHAAALLARRDPQAARVAHRVVAAHLGPADPAAAIRHALDGRAPELAATILGERWPELVVRGDVGLVQVLRAALPAPYRHEPDVLLALSAAQAFEPGGPDEDAPGRPAVVGALVRTFLAADRPPLGESVRRGRELLDATGLDDATRALGLYLVGRAEMQQNGLGPDAEAHLAQGAALAAERGWVALELGCRSEETLGYAHRGEVVEARERARAVLADAAAHGWEGTGVVASSHLACGLAAYWRDELDAACHHLVQAVESAGRTRREVAVHAAGILAITCLAQGDLAGLGRARGITDAAWPTGRAPEHLRTFRRFLTALQLDAEQRPAEALALAEEAAADDVLAFGDPMALGWQSDLRHRLGDDPGAWAALHAAERAGAVPGGRTPVQVRVANAAGAAVLHAADDPAAAHGALETALDAAAEQGVVRPLRDRAAELHPLLSEHLEWGSAHEALVARLLVAEEVAPAPRASAWDLTPRERDVLACLRSSLTSDEIAASLFLSINTVKTHMRAIYRKLGVDGRRAAVRVAVQRGLL</sequence>
<dbReference type="PANTHER" id="PTHR44688">
    <property type="entry name" value="DNA-BINDING TRANSCRIPTIONAL ACTIVATOR DEVR_DOSR"/>
    <property type="match status" value="1"/>
</dbReference>
<dbReference type="SMART" id="SM00421">
    <property type="entry name" value="HTH_LUXR"/>
    <property type="match status" value="1"/>
</dbReference>
<dbReference type="InterPro" id="IPR059106">
    <property type="entry name" value="WHD_MalT"/>
</dbReference>
<evidence type="ECO:0000313" key="6">
    <source>
        <dbReference type="Proteomes" id="UP000564629"/>
    </source>
</evidence>
<dbReference type="InterPro" id="IPR027417">
    <property type="entry name" value="P-loop_NTPase"/>
</dbReference>
<dbReference type="SUPFAM" id="SSF52540">
    <property type="entry name" value="P-loop containing nucleoside triphosphate hydrolases"/>
    <property type="match status" value="1"/>
</dbReference>
<accession>A0A7W8W8E1</accession>
<evidence type="ECO:0000256" key="1">
    <source>
        <dbReference type="ARBA" id="ARBA00023015"/>
    </source>
</evidence>
<keyword evidence="1" id="KW-0805">Transcription regulation</keyword>
<dbReference type="InterPro" id="IPR041664">
    <property type="entry name" value="AAA_16"/>
</dbReference>
<reference evidence="5 6" key="1">
    <citation type="submission" date="2020-08" db="EMBL/GenBank/DDBJ databases">
        <title>Sequencing the genomes of 1000 actinobacteria strains.</title>
        <authorList>
            <person name="Klenk H.-P."/>
        </authorList>
    </citation>
    <scope>NUCLEOTIDE SEQUENCE [LARGE SCALE GENOMIC DNA]</scope>
    <source>
        <strain evidence="5 6">DSM 9581</strain>
    </source>
</reference>
<dbReference type="EMBL" id="JACHDN010000001">
    <property type="protein sequence ID" value="MBB5471317.1"/>
    <property type="molecule type" value="Genomic_DNA"/>
</dbReference>
<keyword evidence="2" id="KW-0238">DNA-binding</keyword>
<dbReference type="InterPro" id="IPR016032">
    <property type="entry name" value="Sig_transdc_resp-reg_C-effctor"/>
</dbReference>
<dbReference type="Gene3D" id="1.10.10.10">
    <property type="entry name" value="Winged helix-like DNA-binding domain superfamily/Winged helix DNA-binding domain"/>
    <property type="match status" value="1"/>
</dbReference>
<dbReference type="Pfam" id="PF13191">
    <property type="entry name" value="AAA_16"/>
    <property type="match status" value="1"/>
</dbReference>
<dbReference type="AlphaFoldDB" id="A0A7W8W8E1"/>